<dbReference type="PANTHER" id="PTHR35089:SF1">
    <property type="entry name" value="CHAPERONE PROTEIN SKP"/>
    <property type="match status" value="1"/>
</dbReference>
<accession>A0A1H6MJI5</accession>
<evidence type="ECO:0000256" key="3">
    <source>
        <dbReference type="SAM" id="Coils"/>
    </source>
</evidence>
<dbReference type="Pfam" id="PF03938">
    <property type="entry name" value="OmpH"/>
    <property type="match status" value="1"/>
</dbReference>
<reference evidence="5 6" key="1">
    <citation type="submission" date="2016-10" db="EMBL/GenBank/DDBJ databases">
        <authorList>
            <person name="de Groot N.N."/>
        </authorList>
    </citation>
    <scope>NUCLEOTIDE SEQUENCE [LARGE SCALE GENOMIC DNA]</scope>
    <source>
        <strain evidence="5 6">CGMCC 1.10825</strain>
    </source>
</reference>
<dbReference type="STRING" id="1159016.SAMN02927937_02768"/>
<feature type="compositionally biased region" description="Basic and acidic residues" evidence="4">
    <location>
        <begin position="237"/>
        <end position="299"/>
    </location>
</feature>
<dbReference type="PANTHER" id="PTHR35089">
    <property type="entry name" value="CHAPERONE PROTEIN SKP"/>
    <property type="match status" value="1"/>
</dbReference>
<feature type="compositionally biased region" description="Basic and acidic residues" evidence="4">
    <location>
        <begin position="326"/>
        <end position="374"/>
    </location>
</feature>
<dbReference type="Proteomes" id="UP000199634">
    <property type="component" value="Unassembled WGS sequence"/>
</dbReference>
<evidence type="ECO:0000256" key="2">
    <source>
        <dbReference type="ARBA" id="ARBA00022729"/>
    </source>
</evidence>
<dbReference type="Gene3D" id="3.30.910.20">
    <property type="entry name" value="Skp domain"/>
    <property type="match status" value="1"/>
</dbReference>
<dbReference type="InterPro" id="IPR005632">
    <property type="entry name" value="Chaperone_Skp"/>
</dbReference>
<proteinExistence type="inferred from homology"/>
<feature type="compositionally biased region" description="Low complexity" evidence="4">
    <location>
        <begin position="313"/>
        <end position="325"/>
    </location>
</feature>
<gene>
    <name evidence="5" type="ORF">SAMN02927937_02768</name>
</gene>
<evidence type="ECO:0000256" key="4">
    <source>
        <dbReference type="SAM" id="MobiDB-lite"/>
    </source>
</evidence>
<evidence type="ECO:0000313" key="6">
    <source>
        <dbReference type="Proteomes" id="UP000199634"/>
    </source>
</evidence>
<dbReference type="InterPro" id="IPR024930">
    <property type="entry name" value="Skp_dom_sf"/>
</dbReference>
<dbReference type="RefSeq" id="WP_091102508.1">
    <property type="nucleotide sequence ID" value="NZ_FNXE01000061.1"/>
</dbReference>
<dbReference type="SMART" id="SM00935">
    <property type="entry name" value="OmpH"/>
    <property type="match status" value="1"/>
</dbReference>
<organism evidence="5 6">
    <name type="scientific">Paenimyroides marinum</name>
    <dbReference type="NCBI Taxonomy" id="1159016"/>
    <lineage>
        <taxon>Bacteria</taxon>
        <taxon>Pseudomonadati</taxon>
        <taxon>Bacteroidota</taxon>
        <taxon>Flavobacteriia</taxon>
        <taxon>Flavobacteriales</taxon>
        <taxon>Flavobacteriaceae</taxon>
        <taxon>Paenimyroides</taxon>
    </lineage>
</organism>
<feature type="coiled-coil region" evidence="3">
    <location>
        <begin position="43"/>
        <end position="103"/>
    </location>
</feature>
<dbReference type="OrthoDB" id="9788552at2"/>
<comment type="similarity">
    <text evidence="1">Belongs to the Skp family.</text>
</comment>
<keyword evidence="3" id="KW-0175">Coiled coil</keyword>
<name>A0A1H6MJI5_9FLAO</name>
<dbReference type="AlphaFoldDB" id="A0A1H6MJI5"/>
<keyword evidence="2" id="KW-0732">Signal</keyword>
<dbReference type="GO" id="GO:0051082">
    <property type="term" value="F:unfolded protein binding"/>
    <property type="evidence" value="ECO:0007669"/>
    <property type="project" value="InterPro"/>
</dbReference>
<evidence type="ECO:0000256" key="1">
    <source>
        <dbReference type="ARBA" id="ARBA00009091"/>
    </source>
</evidence>
<feature type="compositionally biased region" description="Basic and acidic residues" evidence="4">
    <location>
        <begin position="200"/>
        <end position="215"/>
    </location>
</feature>
<feature type="region of interest" description="Disordered" evidence="4">
    <location>
        <begin position="200"/>
        <end position="374"/>
    </location>
</feature>
<protein>
    <submittedName>
        <fullName evidence="5">Outer membrane protein (OmpH-like)</fullName>
    </submittedName>
</protein>
<dbReference type="GO" id="GO:0005829">
    <property type="term" value="C:cytosol"/>
    <property type="evidence" value="ECO:0007669"/>
    <property type="project" value="TreeGrafter"/>
</dbReference>
<dbReference type="GO" id="GO:0050821">
    <property type="term" value="P:protein stabilization"/>
    <property type="evidence" value="ECO:0007669"/>
    <property type="project" value="TreeGrafter"/>
</dbReference>
<evidence type="ECO:0000313" key="5">
    <source>
        <dbReference type="EMBL" id="SEI01857.1"/>
    </source>
</evidence>
<keyword evidence="6" id="KW-1185">Reference proteome</keyword>
<sequence>MKKVVSILLVCLCNLGFAQQKGRIAYIDSDFILSKMPEYEEANKELKKRTAEWETVIERKKKEIKDLKDQLSVERPLLTQQLIDEKEEDIQIIEKELLEFQQEKFGTEGDYFKQKLNLAKPLQDQISTIVEEIAKRKRYSSVIDKSTSSETALLYVNSADEISDQVLRKLEQTRNKSKLSKKEIEQLEIAERQIEIKERQRSKRDELEERQRQLEEEKEQLAANQTENTPAVPAETAAEKRQREQLERIEKAKAERERIRQEKLAEIEKRKADILKKQEEARLAREKAREEALKRKENAGKGSAQPSSTSTNKQLSEKAQQLKAQQEQRKKEAADRKAKALEERKKQIDERKKKLEEDRQKRLKEIEDRKKNNQ</sequence>
<dbReference type="SUPFAM" id="SSF111384">
    <property type="entry name" value="OmpH-like"/>
    <property type="match status" value="1"/>
</dbReference>
<dbReference type="EMBL" id="FNXE01000061">
    <property type="protein sequence ID" value="SEI01857.1"/>
    <property type="molecule type" value="Genomic_DNA"/>
</dbReference>